<evidence type="ECO:0008006" key="3">
    <source>
        <dbReference type="Google" id="ProtNLM"/>
    </source>
</evidence>
<dbReference type="Proteomes" id="UP000831151">
    <property type="component" value="Chromosome"/>
</dbReference>
<gene>
    <name evidence="1" type="ORF">M1R53_06200</name>
</gene>
<dbReference type="InterPro" id="IPR050238">
    <property type="entry name" value="DNA_Rep/Repair_Clamp_Loader"/>
</dbReference>
<evidence type="ECO:0000313" key="1">
    <source>
        <dbReference type="EMBL" id="UQK58825.1"/>
    </source>
</evidence>
<dbReference type="PANTHER" id="PTHR11669:SF8">
    <property type="entry name" value="DNA POLYMERASE III SUBUNIT DELTA"/>
    <property type="match status" value="1"/>
</dbReference>
<dbReference type="EMBL" id="CP096649">
    <property type="protein sequence ID" value="UQK58825.1"/>
    <property type="molecule type" value="Genomic_DNA"/>
</dbReference>
<dbReference type="InterPro" id="IPR027417">
    <property type="entry name" value="P-loop_NTPase"/>
</dbReference>
<dbReference type="PANTHER" id="PTHR11669">
    <property type="entry name" value="REPLICATION FACTOR C / DNA POLYMERASE III GAMMA-TAU SUBUNIT"/>
    <property type="match status" value="1"/>
</dbReference>
<evidence type="ECO:0000313" key="2">
    <source>
        <dbReference type="Proteomes" id="UP000831151"/>
    </source>
</evidence>
<protein>
    <recommendedName>
        <fullName evidence="3">DNA-directed DNA polymerase</fullName>
    </recommendedName>
</protein>
<dbReference type="GO" id="GO:0006261">
    <property type="term" value="P:DNA-templated DNA replication"/>
    <property type="evidence" value="ECO:0007669"/>
    <property type="project" value="TreeGrafter"/>
</dbReference>
<organism evidence="1 2">
    <name type="scientific">Fenollaria massiliensis</name>
    <dbReference type="NCBI Taxonomy" id="938288"/>
    <lineage>
        <taxon>Bacteria</taxon>
        <taxon>Bacillati</taxon>
        <taxon>Bacillota</taxon>
        <taxon>Clostridia</taxon>
        <taxon>Eubacteriales</taxon>
        <taxon>Fenollaria</taxon>
    </lineage>
</organism>
<dbReference type="RefSeq" id="WP_249242380.1">
    <property type="nucleotide sequence ID" value="NZ_CP096649.1"/>
</dbReference>
<dbReference type="Gene3D" id="3.40.50.300">
    <property type="entry name" value="P-loop containing nucleotide triphosphate hydrolases"/>
    <property type="match status" value="1"/>
</dbReference>
<proteinExistence type="predicted"/>
<sequence>MFEKIFGNDEVKKILYNDINNKKIVSSYIFEGKDSDYLESLAMEFAGLLLNSKIPEKKADFALFGKGEKIKKEDAQSIAKDVYIRPFELDRKVYMLLGAEDIQIESQNVLLKTLEEAPSYVVVILVTKSLNMILDTIISRSKVIRVMPLNKNELMDYINENYPKLDNKELYASISMGDISALKSFIEDEKEMTLRKMSIDAAIKILKKKRYESVKEIDFFEENKENIEKILTYFEIFIKDIASSDDRIVNLDYKDEIKSLRGLALYDLVGSIDMIEETKRYLGNSGNFRLHLETLVLNMIEKFDR</sequence>
<reference evidence="1" key="1">
    <citation type="submission" date="2022-04" db="EMBL/GenBank/DDBJ databases">
        <title>Complete genome sequences of Ezakiella coagulans and Fenollaria massiliensis.</title>
        <authorList>
            <person name="France M.T."/>
            <person name="Clifford J."/>
            <person name="Narina S."/>
            <person name="Rutt L."/>
            <person name="Ravel J."/>
        </authorList>
    </citation>
    <scope>NUCLEOTIDE SEQUENCE</scope>
    <source>
        <strain evidence="1">C0061C2</strain>
    </source>
</reference>
<dbReference type="AlphaFoldDB" id="A0A9E7IWE5"/>
<dbReference type="KEGG" id="fms:M1R53_06200"/>
<keyword evidence="2" id="KW-1185">Reference proteome</keyword>
<accession>A0A9E7IWE5</accession>
<dbReference type="Pfam" id="PF13177">
    <property type="entry name" value="DNA_pol3_delta2"/>
    <property type="match status" value="1"/>
</dbReference>
<dbReference type="SUPFAM" id="SSF52540">
    <property type="entry name" value="P-loop containing nucleoside triphosphate hydrolases"/>
    <property type="match status" value="1"/>
</dbReference>
<name>A0A9E7IWE5_9FIRM</name>